<name>A0ABD3D445_9LAMI</name>
<keyword evidence="1" id="KW-0505">Motor protein</keyword>
<evidence type="ECO:0000313" key="3">
    <source>
        <dbReference type="EMBL" id="KAL3635567.1"/>
    </source>
</evidence>
<dbReference type="Proteomes" id="UP001632038">
    <property type="component" value="Unassembled WGS sequence"/>
</dbReference>
<dbReference type="AlphaFoldDB" id="A0ABD3D445"/>
<comment type="caution">
    <text evidence="3">The sequence shown here is derived from an EMBL/GenBank/DDBJ whole genome shotgun (WGS) entry which is preliminary data.</text>
</comment>
<evidence type="ECO:0000259" key="2">
    <source>
        <dbReference type="PROSITE" id="PS51388"/>
    </source>
</evidence>
<dbReference type="InterPro" id="IPR022812">
    <property type="entry name" value="Dynamin"/>
</dbReference>
<protein>
    <recommendedName>
        <fullName evidence="2">GED domain-containing protein</fullName>
    </recommendedName>
</protein>
<dbReference type="SMART" id="SM00302">
    <property type="entry name" value="GED"/>
    <property type="match status" value="1"/>
</dbReference>
<dbReference type="InterPro" id="IPR020850">
    <property type="entry name" value="GED_dom"/>
</dbReference>
<evidence type="ECO:0000313" key="4">
    <source>
        <dbReference type="Proteomes" id="UP001632038"/>
    </source>
</evidence>
<dbReference type="PANTHER" id="PTHR11566:SF173">
    <property type="entry name" value="DYNAMIN-RELATED PROTEIN 4C"/>
    <property type="match status" value="1"/>
</dbReference>
<proteinExistence type="predicted"/>
<accession>A0ABD3D445</accession>
<dbReference type="PANTHER" id="PTHR11566">
    <property type="entry name" value="DYNAMIN"/>
    <property type="match status" value="1"/>
</dbReference>
<feature type="domain" description="GED" evidence="2">
    <location>
        <begin position="87"/>
        <end position="180"/>
    </location>
</feature>
<sequence>MRRAAHNLIAKKKEQSLGWVTDLVEMEKLTDYACNPEYMVCFTKLMSQQNEFVRFASTGNQLVTIEGVGKINVSDLYRTPKVVVEEAFDLKMRMIVYWDIVSQRMVDMLALHLRYSILSLVKKEMQMEIITELIGSQGNGLERMLEEPHSVSEKRSKLEKSMKLLKESKDVVANIMDKVVANFD</sequence>
<gene>
    <name evidence="3" type="ORF">CASFOL_020114</name>
</gene>
<organism evidence="3 4">
    <name type="scientific">Castilleja foliolosa</name>
    <dbReference type="NCBI Taxonomy" id="1961234"/>
    <lineage>
        <taxon>Eukaryota</taxon>
        <taxon>Viridiplantae</taxon>
        <taxon>Streptophyta</taxon>
        <taxon>Embryophyta</taxon>
        <taxon>Tracheophyta</taxon>
        <taxon>Spermatophyta</taxon>
        <taxon>Magnoliopsida</taxon>
        <taxon>eudicotyledons</taxon>
        <taxon>Gunneridae</taxon>
        <taxon>Pentapetalae</taxon>
        <taxon>asterids</taxon>
        <taxon>lamiids</taxon>
        <taxon>Lamiales</taxon>
        <taxon>Orobanchaceae</taxon>
        <taxon>Pedicularideae</taxon>
        <taxon>Castillejinae</taxon>
        <taxon>Castilleja</taxon>
    </lineage>
</organism>
<dbReference type="EMBL" id="JAVIJP010000027">
    <property type="protein sequence ID" value="KAL3635567.1"/>
    <property type="molecule type" value="Genomic_DNA"/>
</dbReference>
<dbReference type="InterPro" id="IPR003130">
    <property type="entry name" value="GED"/>
</dbReference>
<dbReference type="Gene3D" id="1.20.120.1240">
    <property type="entry name" value="Dynamin, middle domain"/>
    <property type="match status" value="1"/>
</dbReference>
<evidence type="ECO:0000256" key="1">
    <source>
        <dbReference type="ARBA" id="ARBA00023175"/>
    </source>
</evidence>
<keyword evidence="4" id="KW-1185">Reference proteome</keyword>
<dbReference type="Pfam" id="PF02212">
    <property type="entry name" value="GED"/>
    <property type="match status" value="1"/>
</dbReference>
<reference evidence="4" key="1">
    <citation type="journal article" date="2024" name="IScience">
        <title>Strigolactones Initiate the Formation of Haustorium-like Structures in Castilleja.</title>
        <authorList>
            <person name="Buerger M."/>
            <person name="Peterson D."/>
            <person name="Chory J."/>
        </authorList>
    </citation>
    <scope>NUCLEOTIDE SEQUENCE [LARGE SCALE GENOMIC DNA]</scope>
</reference>
<dbReference type="PROSITE" id="PS51388">
    <property type="entry name" value="GED"/>
    <property type="match status" value="1"/>
</dbReference>